<feature type="chain" id="PRO_5002219637" evidence="1">
    <location>
        <begin position="19"/>
        <end position="220"/>
    </location>
</feature>
<dbReference type="EMBL" id="GBZX01000191">
    <property type="protein sequence ID" value="JAG92549.1"/>
    <property type="molecule type" value="mRNA"/>
</dbReference>
<dbReference type="GO" id="GO:0043176">
    <property type="term" value="F:amine binding"/>
    <property type="evidence" value="ECO:0007669"/>
    <property type="project" value="InterPro"/>
</dbReference>
<dbReference type="InterPro" id="IPR002970">
    <property type="entry name" value="Tick_his-bd"/>
</dbReference>
<dbReference type="InterPro" id="IPR012674">
    <property type="entry name" value="Calycin"/>
</dbReference>
<protein>
    <submittedName>
        <fullName evidence="2">Putative lipocalin-6 1</fullName>
    </submittedName>
</protein>
<dbReference type="Pfam" id="PF02098">
    <property type="entry name" value="His_binding"/>
    <property type="match status" value="1"/>
</dbReference>
<dbReference type="SUPFAM" id="SSF50814">
    <property type="entry name" value="Lipocalins"/>
    <property type="match status" value="1"/>
</dbReference>
<sequence length="220" mass="24398">MPVFAILIVCACTINALGDEAATPATCKAAGTDSDGYNLLKLNSTFRLVDTTLAIQTRNTYRCITATTIENNDATHEVTEMVEYYRIASNHWESFTQTFSFTCGAEGYNTMNSTEPAGPPSGTYQFLWTDPKCTILRATYFVRHDNETTGPEERDAEVDSDGDNTANLQGNCMLWVRTDMTRKPDANCENTFNQLCESPARHHFSTAGCEKPSTKSPLRE</sequence>
<proteinExistence type="evidence at transcript level"/>
<dbReference type="Gene3D" id="2.40.128.20">
    <property type="match status" value="1"/>
</dbReference>
<dbReference type="AlphaFoldDB" id="A0A0C9S5C8"/>
<dbReference type="GO" id="GO:0030682">
    <property type="term" value="P:symbiont-mediated perturbation of host defenses"/>
    <property type="evidence" value="ECO:0007669"/>
    <property type="project" value="InterPro"/>
</dbReference>
<evidence type="ECO:0000256" key="1">
    <source>
        <dbReference type="SAM" id="SignalP"/>
    </source>
</evidence>
<organism evidence="2">
    <name type="scientific">Amblyomma americanum</name>
    <name type="common">Lone star tick</name>
    <dbReference type="NCBI Taxonomy" id="6943"/>
    <lineage>
        <taxon>Eukaryota</taxon>
        <taxon>Metazoa</taxon>
        <taxon>Ecdysozoa</taxon>
        <taxon>Arthropoda</taxon>
        <taxon>Chelicerata</taxon>
        <taxon>Arachnida</taxon>
        <taxon>Acari</taxon>
        <taxon>Parasitiformes</taxon>
        <taxon>Ixodida</taxon>
        <taxon>Ixodoidea</taxon>
        <taxon>Ixodidae</taxon>
        <taxon>Amblyomminae</taxon>
        <taxon>Amblyomma</taxon>
    </lineage>
</organism>
<reference evidence="2" key="1">
    <citation type="journal article" date="2015" name="PLoS ONE">
        <title>An Insight into the Sialome of the Lone Star Tick, Amblyomma americanum, with a Glimpse on Its Time Dependent Gene Expression.</title>
        <authorList>
            <person name="Karim S."/>
            <person name="Ribeiro J.M."/>
        </authorList>
    </citation>
    <scope>NUCLEOTIDE SEQUENCE</scope>
    <source>
        <tissue evidence="2">Salivary gland</tissue>
    </source>
</reference>
<keyword evidence="1" id="KW-0732">Signal</keyword>
<accession>A0A0C9S5C8</accession>
<feature type="signal peptide" evidence="1">
    <location>
        <begin position="1"/>
        <end position="18"/>
    </location>
</feature>
<name>A0A0C9S5C8_AMBAM</name>
<evidence type="ECO:0000313" key="2">
    <source>
        <dbReference type="EMBL" id="JAG92549.1"/>
    </source>
</evidence>